<keyword evidence="4 5" id="KW-0067">ATP-binding</keyword>
<keyword evidence="3" id="KW-0658">Purine biosynthesis</keyword>
<feature type="domain" description="ATP-grasp" evidence="6">
    <location>
        <begin position="95"/>
        <end position="278"/>
    </location>
</feature>
<keyword evidence="1" id="KW-0436">Ligase</keyword>
<accession>A0A0K1RDY3</accession>
<dbReference type="Gene3D" id="3.40.50.20">
    <property type="match status" value="1"/>
</dbReference>
<dbReference type="SUPFAM" id="SSF56059">
    <property type="entry name" value="Glutathione synthetase ATP-binding domain-like"/>
    <property type="match status" value="1"/>
</dbReference>
<dbReference type="EMBL" id="CP012342">
    <property type="protein sequence ID" value="AKV59632.1"/>
    <property type="molecule type" value="Genomic_DNA"/>
</dbReference>
<dbReference type="GO" id="GO:0006164">
    <property type="term" value="P:purine nucleotide biosynthetic process"/>
    <property type="evidence" value="ECO:0007669"/>
    <property type="project" value="UniProtKB-KW"/>
</dbReference>
<evidence type="ECO:0000256" key="3">
    <source>
        <dbReference type="ARBA" id="ARBA00022755"/>
    </source>
</evidence>
<evidence type="ECO:0000256" key="1">
    <source>
        <dbReference type="ARBA" id="ARBA00022598"/>
    </source>
</evidence>
<evidence type="ECO:0000256" key="2">
    <source>
        <dbReference type="ARBA" id="ARBA00022741"/>
    </source>
</evidence>
<keyword evidence="2 5" id="KW-0547">Nucleotide-binding</keyword>
<reference evidence="7 8" key="1">
    <citation type="submission" date="2015-08" db="EMBL/GenBank/DDBJ databases">
        <authorList>
            <person name="Babu N.S."/>
            <person name="Beckwith C.J."/>
            <person name="Beseler K.G."/>
            <person name="Brison A."/>
            <person name="Carone J.V."/>
            <person name="Caskin T.P."/>
            <person name="Diamond M."/>
            <person name="Durham M.E."/>
            <person name="Foxe J.M."/>
            <person name="Go M."/>
            <person name="Henderson B.A."/>
            <person name="Jones I.B."/>
            <person name="McGettigan J.A."/>
            <person name="Micheletti S.J."/>
            <person name="Nasrallah M.E."/>
            <person name="Ortiz D."/>
            <person name="Piller C.R."/>
            <person name="Privatt S.R."/>
            <person name="Schneider S.L."/>
            <person name="Sharp S."/>
            <person name="Smith T.C."/>
            <person name="Stanton J.D."/>
            <person name="Ullery H.E."/>
            <person name="Wilson R.J."/>
            <person name="Serrano M.G."/>
            <person name="Buck G."/>
            <person name="Lee V."/>
            <person name="Wang Y."/>
            <person name="Carvalho R."/>
            <person name="Voegtly L."/>
            <person name="Shi R."/>
            <person name="Duckworth R."/>
            <person name="Johnson A."/>
            <person name="Loviza R."/>
            <person name="Walstead R."/>
            <person name="Shah Z."/>
            <person name="Kiflezghi M."/>
            <person name="Wade K."/>
            <person name="Ball S.L."/>
            <person name="Bradley K.W."/>
            <person name="Asai D.J."/>
            <person name="Bowman C.A."/>
            <person name="Russell D.A."/>
            <person name="Pope W.H."/>
            <person name="Jacobs-Sera D."/>
            <person name="Hendrix R.W."/>
            <person name="Hatfull G.F."/>
        </authorList>
    </citation>
    <scope>NUCLEOTIDE SEQUENCE [LARGE SCALE GENOMIC DNA]</scope>
    <source>
        <strain evidence="7 8">PUDD_83A45</strain>
    </source>
</reference>
<dbReference type="PATRIC" id="fig|156976.3.peg.2303"/>
<evidence type="ECO:0000259" key="6">
    <source>
        <dbReference type="PROSITE" id="PS50975"/>
    </source>
</evidence>
<evidence type="ECO:0000256" key="4">
    <source>
        <dbReference type="ARBA" id="ARBA00022840"/>
    </source>
</evidence>
<dbReference type="PANTHER" id="PTHR43055:SF1">
    <property type="entry name" value="FORMATE-DEPENDENT PHOSPHORIBOSYLGLYCINAMIDE FORMYLTRANSFERASE"/>
    <property type="match status" value="1"/>
</dbReference>
<name>A0A0K1RDY3_9CORY</name>
<organism evidence="7 8">
    <name type="scientific">Corynebacterium riegelii</name>
    <dbReference type="NCBI Taxonomy" id="156976"/>
    <lineage>
        <taxon>Bacteria</taxon>
        <taxon>Bacillati</taxon>
        <taxon>Actinomycetota</taxon>
        <taxon>Actinomycetes</taxon>
        <taxon>Mycobacteriales</taxon>
        <taxon>Corynebacteriaceae</taxon>
        <taxon>Corynebacterium</taxon>
    </lineage>
</organism>
<evidence type="ECO:0000313" key="8">
    <source>
        <dbReference type="Proteomes" id="UP000060016"/>
    </source>
</evidence>
<dbReference type="Proteomes" id="UP000060016">
    <property type="component" value="Chromosome"/>
</dbReference>
<dbReference type="AlphaFoldDB" id="A0A0K1RDY3"/>
<dbReference type="PROSITE" id="PS50975">
    <property type="entry name" value="ATP_GRASP"/>
    <property type="match status" value="1"/>
</dbReference>
<dbReference type="Gene3D" id="3.30.1490.20">
    <property type="entry name" value="ATP-grasp fold, A domain"/>
    <property type="match status" value="1"/>
</dbReference>
<dbReference type="Pfam" id="PF02222">
    <property type="entry name" value="ATP-grasp"/>
    <property type="match status" value="1"/>
</dbReference>
<dbReference type="InterPro" id="IPR011761">
    <property type="entry name" value="ATP-grasp"/>
</dbReference>
<dbReference type="InterPro" id="IPR013815">
    <property type="entry name" value="ATP_grasp_subdomain_1"/>
</dbReference>
<protein>
    <recommendedName>
        <fullName evidence="6">ATP-grasp domain-containing protein</fullName>
    </recommendedName>
</protein>
<dbReference type="Gene3D" id="3.30.470.20">
    <property type="entry name" value="ATP-grasp fold, B domain"/>
    <property type="match status" value="1"/>
</dbReference>
<sequence>MNNRILVLGKGPVAYQLAEAYRQLGFWPTIDTPQALTEVLNTHPDNRPALIAVAEEQVLDTEALETLEQLEQQETRVVPSSHACELATDREALRTKASEELGLPTLAYKLATTKEEIEQAAEEIGFPLILKPTKGRGQHVATTTEELNHPFGKRELMVERYIEFDYEVTILTVRSIDPNTGQLATWFCEPIGTRHEGARLVESWQPAPLTDAARDNARSIAARITGALGGHGLFAIELFVDGEEVYFSQATPLPGMDGLLTCATQRFDQCELFARASLLLPIDVTLTSPGASHLKYRLGDPTLLAKALSVDETRVQVLDGAVAAHATADTIDEARDRAQEALS</sequence>
<dbReference type="GO" id="GO:0046872">
    <property type="term" value="F:metal ion binding"/>
    <property type="evidence" value="ECO:0007669"/>
    <property type="project" value="InterPro"/>
</dbReference>
<dbReference type="PANTHER" id="PTHR43055">
    <property type="entry name" value="FORMATE-DEPENDENT PHOSPHORIBOSYLGLYCINAMIDE FORMYLTRANSFERASE"/>
    <property type="match status" value="1"/>
</dbReference>
<dbReference type="RefSeq" id="WP_052206027.1">
    <property type="nucleotide sequence ID" value="NZ_CP012342.1"/>
</dbReference>
<dbReference type="GO" id="GO:0016874">
    <property type="term" value="F:ligase activity"/>
    <property type="evidence" value="ECO:0007669"/>
    <property type="project" value="UniProtKB-KW"/>
</dbReference>
<dbReference type="KEGG" id="crie:AK829_11425"/>
<evidence type="ECO:0000256" key="5">
    <source>
        <dbReference type="PROSITE-ProRule" id="PRU00409"/>
    </source>
</evidence>
<dbReference type="GO" id="GO:0005524">
    <property type="term" value="F:ATP binding"/>
    <property type="evidence" value="ECO:0007669"/>
    <property type="project" value="UniProtKB-UniRule"/>
</dbReference>
<dbReference type="STRING" id="156976.AK829_11425"/>
<evidence type="ECO:0000313" key="7">
    <source>
        <dbReference type="EMBL" id="AKV59632.1"/>
    </source>
</evidence>
<proteinExistence type="predicted"/>
<dbReference type="InterPro" id="IPR003135">
    <property type="entry name" value="ATP-grasp_carboxylate-amine"/>
</dbReference>
<dbReference type="GO" id="GO:0005829">
    <property type="term" value="C:cytosol"/>
    <property type="evidence" value="ECO:0007669"/>
    <property type="project" value="TreeGrafter"/>
</dbReference>
<gene>
    <name evidence="7" type="ORF">AK829_11425</name>
</gene>
<keyword evidence="8" id="KW-1185">Reference proteome</keyword>